<sequence length="77" mass="9117">MKFVKVDPQLRSLRKIWLLSGDETWIYCYMPERKQQSSVWVYEGDSKPTKLRQARSVGKENDCVFLLHDESCLHDPT</sequence>
<dbReference type="Proteomes" id="UP000299102">
    <property type="component" value="Unassembled WGS sequence"/>
</dbReference>
<evidence type="ECO:0000313" key="1">
    <source>
        <dbReference type="EMBL" id="GBP94927.1"/>
    </source>
</evidence>
<keyword evidence="2" id="KW-1185">Reference proteome</keyword>
<evidence type="ECO:0008006" key="3">
    <source>
        <dbReference type="Google" id="ProtNLM"/>
    </source>
</evidence>
<evidence type="ECO:0000313" key="2">
    <source>
        <dbReference type="Proteomes" id="UP000299102"/>
    </source>
</evidence>
<comment type="caution">
    <text evidence="1">The sequence shown here is derived from an EMBL/GenBank/DDBJ whole genome shotgun (WGS) entry which is preliminary data.</text>
</comment>
<protein>
    <recommendedName>
        <fullName evidence="3">Mariner Mos1 transposase</fullName>
    </recommendedName>
</protein>
<dbReference type="AlphaFoldDB" id="A0A4C2A7Q4"/>
<proteinExistence type="predicted"/>
<gene>
    <name evidence="1" type="ORF">EVAR_71248_1</name>
</gene>
<name>A0A4C2A7Q4_EUMVA</name>
<reference evidence="1 2" key="1">
    <citation type="journal article" date="2019" name="Commun. Biol.">
        <title>The bagworm genome reveals a unique fibroin gene that provides high tensile strength.</title>
        <authorList>
            <person name="Kono N."/>
            <person name="Nakamura H."/>
            <person name="Ohtoshi R."/>
            <person name="Tomita M."/>
            <person name="Numata K."/>
            <person name="Arakawa K."/>
        </authorList>
    </citation>
    <scope>NUCLEOTIDE SEQUENCE [LARGE SCALE GENOMIC DNA]</scope>
</reference>
<organism evidence="1 2">
    <name type="scientific">Eumeta variegata</name>
    <name type="common">Bagworm moth</name>
    <name type="synonym">Eumeta japonica</name>
    <dbReference type="NCBI Taxonomy" id="151549"/>
    <lineage>
        <taxon>Eukaryota</taxon>
        <taxon>Metazoa</taxon>
        <taxon>Ecdysozoa</taxon>
        <taxon>Arthropoda</taxon>
        <taxon>Hexapoda</taxon>
        <taxon>Insecta</taxon>
        <taxon>Pterygota</taxon>
        <taxon>Neoptera</taxon>
        <taxon>Endopterygota</taxon>
        <taxon>Lepidoptera</taxon>
        <taxon>Glossata</taxon>
        <taxon>Ditrysia</taxon>
        <taxon>Tineoidea</taxon>
        <taxon>Psychidae</taxon>
        <taxon>Oiketicinae</taxon>
        <taxon>Eumeta</taxon>
    </lineage>
</organism>
<dbReference type="OrthoDB" id="10017160at2759"/>
<dbReference type="EMBL" id="BGZK01002562">
    <property type="protein sequence ID" value="GBP94927.1"/>
    <property type="molecule type" value="Genomic_DNA"/>
</dbReference>
<accession>A0A4C2A7Q4</accession>